<dbReference type="KEGG" id="mcn:Mcup_0290"/>
<dbReference type="STRING" id="1006006.Mcup_0290"/>
<dbReference type="SUPFAM" id="SSF49464">
    <property type="entry name" value="Carboxypeptidase regulatory domain-like"/>
    <property type="match status" value="1"/>
</dbReference>
<dbReference type="AlphaFoldDB" id="F4FZ89"/>
<reference evidence="1 2" key="1">
    <citation type="journal article" date="2011" name="J. Bacteriol.">
        <title>Complete genome sequence of Metallosphaera cuprina, a metal sulfide-oxidizing archaeon from a hot spring.</title>
        <authorList>
            <person name="Liu L.J."/>
            <person name="You X.Y."/>
            <person name="Zheng H."/>
            <person name="Wang S."/>
            <person name="Jiang C.Y."/>
            <person name="Liu S.J."/>
        </authorList>
    </citation>
    <scope>NUCLEOTIDE SEQUENCE [LARGE SCALE GENOMIC DNA]</scope>
    <source>
        <strain evidence="1 2">Ar-4</strain>
    </source>
</reference>
<proteinExistence type="predicted"/>
<dbReference type="Proteomes" id="UP000007812">
    <property type="component" value="Chromosome"/>
</dbReference>
<dbReference type="RefSeq" id="WP_013736896.1">
    <property type="nucleotide sequence ID" value="NC_015435.1"/>
</dbReference>
<evidence type="ECO:0000313" key="1">
    <source>
        <dbReference type="EMBL" id="AEB94398.1"/>
    </source>
</evidence>
<sequence>MKKTILLGAAIVVLVITIAGVALASSYKTTLTITSLNAPLIDGKYTLEVKVIMNYGPFGGSQPLNDGIVQVYGQDGTFYRNFTMSNGVATFYLPPGTYTVYVASLHYTFTIDLSQSRLATLSYAYLVS</sequence>
<dbReference type="EMBL" id="CP002656">
    <property type="protein sequence ID" value="AEB94398.1"/>
    <property type="molecule type" value="Genomic_DNA"/>
</dbReference>
<organism evidence="1 2">
    <name type="scientific">Metallosphaera cuprina (strain Ar-4)</name>
    <dbReference type="NCBI Taxonomy" id="1006006"/>
    <lineage>
        <taxon>Archaea</taxon>
        <taxon>Thermoproteota</taxon>
        <taxon>Thermoprotei</taxon>
        <taxon>Sulfolobales</taxon>
        <taxon>Sulfolobaceae</taxon>
        <taxon>Metallosphaera</taxon>
    </lineage>
</organism>
<name>F4FZ89_METCR</name>
<accession>F4FZ89</accession>
<dbReference type="eggNOG" id="arCOG05997">
    <property type="taxonomic scope" value="Archaea"/>
</dbReference>
<protein>
    <submittedName>
        <fullName evidence="1">Uncharacterized protein</fullName>
    </submittedName>
</protein>
<evidence type="ECO:0000313" key="2">
    <source>
        <dbReference type="Proteomes" id="UP000007812"/>
    </source>
</evidence>
<dbReference type="HOGENOM" id="CLU_1976577_0_0_2"/>
<dbReference type="PATRIC" id="fig|1006006.8.peg.291"/>
<gene>
    <name evidence="1" type="ordered locus">Mcup_0290</name>
</gene>
<keyword evidence="2" id="KW-1185">Reference proteome</keyword>
<dbReference type="InterPro" id="IPR008969">
    <property type="entry name" value="CarboxyPept-like_regulatory"/>
</dbReference>
<dbReference type="OrthoDB" id="34256at2157"/>
<dbReference type="GeneID" id="10492484"/>